<gene>
    <name evidence="1" type="ordered locus">SGRA_0582</name>
</gene>
<keyword evidence="2" id="KW-1185">Reference proteome</keyword>
<dbReference type="EMBL" id="CP002831">
    <property type="protein sequence ID" value="AFC23321.1"/>
    <property type="molecule type" value="Genomic_DNA"/>
</dbReference>
<protein>
    <submittedName>
        <fullName evidence="1">Uncharacterized protein</fullName>
    </submittedName>
</protein>
<name>H6KZ37_SAPGL</name>
<dbReference type="STRING" id="984262.SGRA_0582"/>
<dbReference type="Proteomes" id="UP000007519">
    <property type="component" value="Chromosome"/>
</dbReference>
<evidence type="ECO:0000313" key="1">
    <source>
        <dbReference type="EMBL" id="AFC23321.1"/>
    </source>
</evidence>
<dbReference type="AlphaFoldDB" id="H6KZ37"/>
<proteinExistence type="predicted"/>
<dbReference type="KEGG" id="sgn:SGRA_0582"/>
<organism evidence="1 2">
    <name type="scientific">Saprospira grandis (strain Lewin)</name>
    <dbReference type="NCBI Taxonomy" id="984262"/>
    <lineage>
        <taxon>Bacteria</taxon>
        <taxon>Pseudomonadati</taxon>
        <taxon>Bacteroidota</taxon>
        <taxon>Saprospiria</taxon>
        <taxon>Saprospirales</taxon>
        <taxon>Saprospiraceae</taxon>
        <taxon>Saprospira</taxon>
    </lineage>
</organism>
<evidence type="ECO:0000313" key="2">
    <source>
        <dbReference type="Proteomes" id="UP000007519"/>
    </source>
</evidence>
<reference evidence="1 2" key="1">
    <citation type="journal article" date="2012" name="Stand. Genomic Sci.">
        <title>Complete genome sequencing and analysis of Saprospira grandis str. Lewin, a predatory marine bacterium.</title>
        <authorList>
            <person name="Saw J.H."/>
            <person name="Yuryev A."/>
            <person name="Kanbe M."/>
            <person name="Hou S."/>
            <person name="Young A.G."/>
            <person name="Aizawa S."/>
            <person name="Alam M."/>
        </authorList>
    </citation>
    <scope>NUCLEOTIDE SEQUENCE [LARGE SCALE GENOMIC DNA]</scope>
    <source>
        <strain evidence="1 2">Lewin</strain>
    </source>
</reference>
<accession>H6KZ37</accession>
<sequence length="38" mass="4034">MGLLFFLALENILNGSRKQAPNGFLRESIGGAGGRGRD</sequence>
<dbReference type="HOGENOM" id="CLU_3332863_0_0_10"/>